<dbReference type="PANTHER" id="PTHR30383:SF29">
    <property type="entry name" value="SGNH HYDROLASE-TYPE ESTERASE DOMAIN-CONTAINING PROTEIN"/>
    <property type="match status" value="1"/>
</dbReference>
<keyword evidence="6" id="KW-1185">Reference proteome</keyword>
<evidence type="ECO:0000256" key="2">
    <source>
        <dbReference type="SAM" id="SignalP"/>
    </source>
</evidence>
<dbReference type="CDD" id="cd00229">
    <property type="entry name" value="SGNH_hydrolase"/>
    <property type="match status" value="1"/>
</dbReference>
<feature type="region of interest" description="Disordered" evidence="1">
    <location>
        <begin position="381"/>
        <end position="418"/>
    </location>
</feature>
<feature type="region of interest" description="Disordered" evidence="1">
    <location>
        <begin position="129"/>
        <end position="161"/>
    </location>
</feature>
<evidence type="ECO:0000256" key="1">
    <source>
        <dbReference type="SAM" id="MobiDB-lite"/>
    </source>
</evidence>
<keyword evidence="2" id="KW-0732">Signal</keyword>
<dbReference type="PANTHER" id="PTHR30383">
    <property type="entry name" value="THIOESTERASE 1/PROTEASE 1/LYSOPHOSPHOLIPASE L1"/>
    <property type="match status" value="1"/>
</dbReference>
<evidence type="ECO:0000313" key="5">
    <source>
        <dbReference type="EMBL" id="MCP3423563.1"/>
    </source>
</evidence>
<feature type="signal peptide" evidence="2">
    <location>
        <begin position="1"/>
        <end position="38"/>
    </location>
</feature>
<organism evidence="5 6">
    <name type="scientific">Nocardioides pinisoli</name>
    <dbReference type="NCBI Taxonomy" id="2950279"/>
    <lineage>
        <taxon>Bacteria</taxon>
        <taxon>Bacillati</taxon>
        <taxon>Actinomycetota</taxon>
        <taxon>Actinomycetes</taxon>
        <taxon>Propionibacteriales</taxon>
        <taxon>Nocardioidaceae</taxon>
        <taxon>Nocardioides</taxon>
    </lineage>
</organism>
<evidence type="ECO:0000259" key="4">
    <source>
        <dbReference type="Pfam" id="PF13472"/>
    </source>
</evidence>
<feature type="region of interest" description="Disordered" evidence="1">
    <location>
        <begin position="43"/>
        <end position="63"/>
    </location>
</feature>
<dbReference type="EMBL" id="JANARS010000008">
    <property type="protein sequence ID" value="MCP3423563.1"/>
    <property type="molecule type" value="Genomic_DNA"/>
</dbReference>
<dbReference type="Pfam" id="PF03495">
    <property type="entry name" value="Binary_toxB"/>
    <property type="match status" value="1"/>
</dbReference>
<evidence type="ECO:0000259" key="3">
    <source>
        <dbReference type="Pfam" id="PF03495"/>
    </source>
</evidence>
<proteinExistence type="predicted"/>
<sequence>MRWRRSDRPRRRPGSVAAAGTLVVLGTCSCLTPAPVGASVATAPPTPASAARAAAPTDRDRDGLSDRVELGATALARPSLAPLTTAFARRRSQPVRLLFLGSSTTYGVGASSAAAGFVDQVVARLQSRFPVGTSTSRPPRRLAESTDRPDGRPGVQGVNGAAGGSTAATYFSPAHEYAVRVLQPTCVLHMIGSNDSVARVPAATFVSQVEDVVRRIDAVSTHPPCHVLLQPVRRYQVSVEAWQDYGNALEQLALRRPRVTFADLGSTFEAQDALGADPHDLVGPDAVHLTDAGHALLARTLVDALALTRRGLGTGTDPGRPDTDRDGLTDAREIHGYVVRQRVVACSGAVRLRFRVRSVAYLRDTDDDSVTDRREAEGYRLADGRVVRTDPTRVDTDGDGRTDGREAARPRADPTRCD</sequence>
<feature type="compositionally biased region" description="Basic and acidic residues" evidence="1">
    <location>
        <begin position="141"/>
        <end position="151"/>
    </location>
</feature>
<accession>A0ABT1L2S7</accession>
<feature type="chain" id="PRO_5046624558" evidence="2">
    <location>
        <begin position="39"/>
        <end position="418"/>
    </location>
</feature>
<feature type="domain" description="Protective antigen Ca-binding" evidence="3">
    <location>
        <begin position="321"/>
        <end position="340"/>
    </location>
</feature>
<dbReference type="InterPro" id="IPR036514">
    <property type="entry name" value="SGNH_hydro_sf"/>
</dbReference>
<dbReference type="Pfam" id="PF13472">
    <property type="entry name" value="Lipase_GDSL_2"/>
    <property type="match status" value="1"/>
</dbReference>
<dbReference type="PROSITE" id="PS51257">
    <property type="entry name" value="PROKAR_LIPOPROTEIN"/>
    <property type="match status" value="1"/>
</dbReference>
<reference evidence="5 6" key="1">
    <citation type="submission" date="2022-06" db="EMBL/GenBank/DDBJ databases">
        <authorList>
            <person name="So Y."/>
        </authorList>
    </citation>
    <scope>NUCLEOTIDE SEQUENCE [LARGE SCALE GENOMIC DNA]</scope>
    <source>
        <strain evidence="5 6">STR3</strain>
    </source>
</reference>
<dbReference type="SUPFAM" id="SSF52266">
    <property type="entry name" value="SGNH hydrolase"/>
    <property type="match status" value="1"/>
</dbReference>
<dbReference type="InterPro" id="IPR013830">
    <property type="entry name" value="SGNH_hydro"/>
</dbReference>
<dbReference type="InterPro" id="IPR051532">
    <property type="entry name" value="Ester_Hydrolysis_Enzymes"/>
</dbReference>
<keyword evidence="5" id="KW-0378">Hydrolase</keyword>
<dbReference type="GO" id="GO:0016787">
    <property type="term" value="F:hydrolase activity"/>
    <property type="evidence" value="ECO:0007669"/>
    <property type="project" value="UniProtKB-KW"/>
</dbReference>
<feature type="domain" description="SGNH hydrolase-type esterase" evidence="4">
    <location>
        <begin position="99"/>
        <end position="296"/>
    </location>
</feature>
<dbReference type="Proteomes" id="UP001204524">
    <property type="component" value="Unassembled WGS sequence"/>
</dbReference>
<feature type="compositionally biased region" description="Low complexity" evidence="1">
    <location>
        <begin position="43"/>
        <end position="56"/>
    </location>
</feature>
<name>A0ABT1L2S7_9ACTN</name>
<protein>
    <submittedName>
        <fullName evidence="5">SGNH/GDSL hydrolase family protein</fullName>
    </submittedName>
</protein>
<dbReference type="Gene3D" id="3.40.50.1110">
    <property type="entry name" value="SGNH hydrolase"/>
    <property type="match status" value="1"/>
</dbReference>
<gene>
    <name evidence="5" type="ORF">NCI01_17305</name>
</gene>
<dbReference type="InterPro" id="IPR035088">
    <property type="entry name" value="PA_Ca-bd"/>
</dbReference>
<dbReference type="RefSeq" id="WP_254182736.1">
    <property type="nucleotide sequence ID" value="NZ_JANARS010000008.1"/>
</dbReference>
<comment type="caution">
    <text evidence="5">The sequence shown here is derived from an EMBL/GenBank/DDBJ whole genome shotgun (WGS) entry which is preliminary data.</text>
</comment>
<evidence type="ECO:0000313" key="6">
    <source>
        <dbReference type="Proteomes" id="UP001204524"/>
    </source>
</evidence>